<dbReference type="RefSeq" id="WP_002707102.1">
    <property type="nucleotide sequence ID" value="NZ_JH651384.1"/>
</dbReference>
<dbReference type="GO" id="GO:0015562">
    <property type="term" value="F:efflux transmembrane transporter activity"/>
    <property type="evidence" value="ECO:0007669"/>
    <property type="project" value="TreeGrafter"/>
</dbReference>
<accession>A0A656H9D2</accession>
<evidence type="ECO:0000256" key="2">
    <source>
        <dbReference type="SAM" id="Coils"/>
    </source>
</evidence>
<name>A0A656H9D2_THINJ</name>
<dbReference type="Gene3D" id="2.40.420.20">
    <property type="match status" value="1"/>
</dbReference>
<organism evidence="5 6">
    <name type="scientific">Thiothrix nivea (strain ATCC 35100 / DSM 5205 / JP2)</name>
    <dbReference type="NCBI Taxonomy" id="870187"/>
    <lineage>
        <taxon>Bacteria</taxon>
        <taxon>Pseudomonadati</taxon>
        <taxon>Pseudomonadota</taxon>
        <taxon>Gammaproteobacteria</taxon>
        <taxon>Thiotrichales</taxon>
        <taxon>Thiotrichaceae</taxon>
        <taxon>Thiothrix</taxon>
    </lineage>
</organism>
<dbReference type="PANTHER" id="PTHR30469">
    <property type="entry name" value="MULTIDRUG RESISTANCE PROTEIN MDTA"/>
    <property type="match status" value="1"/>
</dbReference>
<dbReference type="GO" id="GO:1990281">
    <property type="term" value="C:efflux pump complex"/>
    <property type="evidence" value="ECO:0007669"/>
    <property type="project" value="TreeGrafter"/>
</dbReference>
<evidence type="ECO:0000313" key="5">
    <source>
        <dbReference type="EMBL" id="EIJ33148.1"/>
    </source>
</evidence>
<dbReference type="InterPro" id="IPR058624">
    <property type="entry name" value="MdtA-like_HH"/>
</dbReference>
<dbReference type="PROSITE" id="PS51257">
    <property type="entry name" value="PROKAR_LIPOPROTEIN"/>
    <property type="match status" value="1"/>
</dbReference>
<dbReference type="Pfam" id="PF25876">
    <property type="entry name" value="HH_MFP_RND"/>
    <property type="match status" value="1"/>
</dbReference>
<feature type="coiled-coil region" evidence="2">
    <location>
        <begin position="102"/>
        <end position="167"/>
    </location>
</feature>
<dbReference type="Gene3D" id="1.10.287.470">
    <property type="entry name" value="Helix hairpin bin"/>
    <property type="match status" value="1"/>
</dbReference>
<comment type="similarity">
    <text evidence="1">Belongs to the membrane fusion protein (MFP) (TC 8.A.1) family.</text>
</comment>
<dbReference type="Gene3D" id="2.40.50.100">
    <property type="match status" value="1"/>
</dbReference>
<evidence type="ECO:0000259" key="4">
    <source>
        <dbReference type="Pfam" id="PF25954"/>
    </source>
</evidence>
<feature type="domain" description="Multidrug resistance protein MdtA-like alpha-helical hairpin" evidence="3">
    <location>
        <begin position="103"/>
        <end position="171"/>
    </location>
</feature>
<evidence type="ECO:0000313" key="6">
    <source>
        <dbReference type="Proteomes" id="UP000005317"/>
    </source>
</evidence>
<dbReference type="PANTHER" id="PTHR30469:SF18">
    <property type="entry name" value="RESISTANCE-NODULATION-CELL DIVISION (RND) EFFLUX MEMBRANE FUSION PROTEIN-RELATED"/>
    <property type="match status" value="1"/>
</dbReference>
<dbReference type="EMBL" id="JH651384">
    <property type="protein sequence ID" value="EIJ33148.1"/>
    <property type="molecule type" value="Genomic_DNA"/>
</dbReference>
<dbReference type="Proteomes" id="UP000005317">
    <property type="component" value="Unassembled WGS sequence"/>
</dbReference>
<dbReference type="OrthoDB" id="5730196at2"/>
<dbReference type="Pfam" id="PF25954">
    <property type="entry name" value="Beta-barrel_RND_2"/>
    <property type="match status" value="1"/>
</dbReference>
<sequence length="363" mass="38923" precursor="true">MKMLQQWVLIVGLSTLAACGGKGQTAEPASGQVKSGLQAAQASAVGSPDLHYLDGHVEAVNQSTISAQTSGVIEELFYDVDDFVEQGKVIARIKSKSQQAGVQEAQAAFAEAEARYKEAQTNFQRISDIYAKKLVPKADFDSAQAGLKAAEARLNAAKAQVTQAGEQLGYTTLVAPYGGIVTKRHVERGEAVNPGTPIMTGISLDQMRIVVEVPQRLIAQVRKEKKAFVFQDGTNKSLPVKNLTFFPYADPKTNAFKVRIDLAEGAQDLFPGMFVKVAFVIGQQDGVVSVPESAVVTRSEVIGVYVINKDGLPSLRQIRLGRKLDDKNISVLAGLDAGETIALDPVQAAIFLKQQTAGAKHDE</sequence>
<evidence type="ECO:0000259" key="3">
    <source>
        <dbReference type="Pfam" id="PF25876"/>
    </source>
</evidence>
<feature type="domain" description="CusB-like beta-barrel" evidence="4">
    <location>
        <begin position="209"/>
        <end position="279"/>
    </location>
</feature>
<dbReference type="SUPFAM" id="SSF111369">
    <property type="entry name" value="HlyD-like secretion proteins"/>
    <property type="match status" value="1"/>
</dbReference>
<reference evidence="6" key="1">
    <citation type="journal article" date="2011" name="Stand. Genomic Sci.">
        <title>Genome sequence of the filamentous, gliding Thiothrix nivea neotype strain (JP2(T)).</title>
        <authorList>
            <person name="Lapidus A."/>
            <person name="Nolan M."/>
            <person name="Lucas S."/>
            <person name="Glavina Del Rio T."/>
            <person name="Tice H."/>
            <person name="Cheng J.F."/>
            <person name="Tapia R."/>
            <person name="Han C."/>
            <person name="Goodwin L."/>
            <person name="Pitluck S."/>
            <person name="Liolios K."/>
            <person name="Pagani I."/>
            <person name="Ivanova N."/>
            <person name="Huntemann M."/>
            <person name="Mavromatis K."/>
            <person name="Mikhailova N."/>
            <person name="Pati A."/>
            <person name="Chen A."/>
            <person name="Palaniappan K."/>
            <person name="Land M."/>
            <person name="Brambilla E.M."/>
            <person name="Rohde M."/>
            <person name="Abt B."/>
            <person name="Verbarg S."/>
            <person name="Goker M."/>
            <person name="Bristow J."/>
            <person name="Eisen J.A."/>
            <person name="Markowitz V."/>
            <person name="Hugenholtz P."/>
            <person name="Kyrpides N.C."/>
            <person name="Klenk H.P."/>
            <person name="Woyke T."/>
        </authorList>
    </citation>
    <scope>NUCLEOTIDE SEQUENCE [LARGE SCALE GENOMIC DNA]</scope>
    <source>
        <strain evidence="6">ATCC 35100 / DSM 5205 / JP2</strain>
    </source>
</reference>
<keyword evidence="2" id="KW-0175">Coiled coil</keyword>
<dbReference type="InterPro" id="IPR058792">
    <property type="entry name" value="Beta-barrel_RND_2"/>
</dbReference>
<evidence type="ECO:0000256" key="1">
    <source>
        <dbReference type="ARBA" id="ARBA00009477"/>
    </source>
</evidence>
<protein>
    <submittedName>
        <fullName evidence="5">Efflux transporter, RND family, MFP subunit</fullName>
    </submittedName>
</protein>
<proteinExistence type="inferred from homology"/>
<gene>
    <name evidence="5" type="ORF">Thini_0508</name>
</gene>
<keyword evidence="6" id="KW-1185">Reference proteome</keyword>
<dbReference type="NCBIfam" id="TIGR01730">
    <property type="entry name" value="RND_mfp"/>
    <property type="match status" value="1"/>
</dbReference>
<dbReference type="AlphaFoldDB" id="A0A656H9D2"/>
<dbReference type="Gene3D" id="2.40.30.170">
    <property type="match status" value="1"/>
</dbReference>
<dbReference type="InterPro" id="IPR006143">
    <property type="entry name" value="RND_pump_MFP"/>
</dbReference>